<feature type="region of interest" description="Disordered" evidence="1">
    <location>
        <begin position="207"/>
        <end position="258"/>
    </location>
</feature>
<feature type="compositionally biased region" description="Basic and acidic residues" evidence="1">
    <location>
        <begin position="241"/>
        <end position="258"/>
    </location>
</feature>
<gene>
    <name evidence="2" type="ORF">LMG28688_05852</name>
</gene>
<dbReference type="Proteomes" id="UP000494119">
    <property type="component" value="Unassembled WGS sequence"/>
</dbReference>
<evidence type="ECO:0000256" key="1">
    <source>
        <dbReference type="SAM" id="MobiDB-lite"/>
    </source>
</evidence>
<keyword evidence="3" id="KW-1185">Reference proteome</keyword>
<proteinExistence type="predicted"/>
<feature type="compositionally biased region" description="Low complexity" evidence="1">
    <location>
        <begin position="213"/>
        <end position="223"/>
    </location>
</feature>
<evidence type="ECO:0000313" key="3">
    <source>
        <dbReference type="Proteomes" id="UP000494119"/>
    </source>
</evidence>
<name>A0A6J5GSD5_9BURK</name>
<dbReference type="AlphaFoldDB" id="A0A6J5GSD5"/>
<dbReference type="EMBL" id="CADIKL010000041">
    <property type="protein sequence ID" value="CAB3803850.1"/>
    <property type="molecule type" value="Genomic_DNA"/>
</dbReference>
<reference evidence="2 3" key="1">
    <citation type="submission" date="2020-04" db="EMBL/GenBank/DDBJ databases">
        <authorList>
            <person name="De Canck E."/>
        </authorList>
    </citation>
    <scope>NUCLEOTIDE SEQUENCE [LARGE SCALE GENOMIC DNA]</scope>
    <source>
        <strain evidence="2 3">LMG 28688</strain>
    </source>
</reference>
<sequence>MTAYSSGRSASRWYAPAVCSEPSRAAGSDAREHCGSCWPGAVVWATSTAAHRIRSGCAERKTPTACAPVALSPGTHCHQRRRPHMNRTSSARVSTPAPASAPAVRGVSQWPTASAGRGVGTFVTCSTWGATTTCAAHRVQTAAEAVKSGVRSPALPRGSAGDELPADVGDHAERGLAVAAGVGKVMRDGLARGKPFMLGAQCGELQEVGQGSGRSSGRSVPRSTRWDRDGLHGTSLGRGKGICDKADHYRNGHPELTS</sequence>
<feature type="compositionally biased region" description="Low complexity" evidence="1">
    <location>
        <begin position="88"/>
        <end position="105"/>
    </location>
</feature>
<evidence type="ECO:0000313" key="2">
    <source>
        <dbReference type="EMBL" id="CAB3803850.1"/>
    </source>
</evidence>
<organism evidence="2 3">
    <name type="scientific">Paraburkholderia caffeinitolerans</name>
    <dbReference type="NCBI Taxonomy" id="1723730"/>
    <lineage>
        <taxon>Bacteria</taxon>
        <taxon>Pseudomonadati</taxon>
        <taxon>Pseudomonadota</taxon>
        <taxon>Betaproteobacteria</taxon>
        <taxon>Burkholderiales</taxon>
        <taxon>Burkholderiaceae</taxon>
        <taxon>Paraburkholderia</taxon>
    </lineage>
</organism>
<feature type="region of interest" description="Disordered" evidence="1">
    <location>
        <begin position="72"/>
        <end position="106"/>
    </location>
</feature>
<protein>
    <submittedName>
        <fullName evidence="2">Uncharacterized protein</fullName>
    </submittedName>
</protein>
<accession>A0A6J5GSD5</accession>